<dbReference type="GO" id="GO:0005829">
    <property type="term" value="C:cytosol"/>
    <property type="evidence" value="ECO:0007669"/>
    <property type="project" value="TreeGrafter"/>
</dbReference>
<evidence type="ECO:0000256" key="11">
    <source>
        <dbReference type="HAMAP-Rule" id="MF_01864"/>
    </source>
</evidence>
<dbReference type="FunFam" id="3.40.50.12160:FF:000006">
    <property type="entry name" value="tRNA-2-methylthio-N(6)-dimethylallyladenosine synthase"/>
    <property type="match status" value="1"/>
</dbReference>
<dbReference type="InterPro" id="IPR013848">
    <property type="entry name" value="Methylthiotransferase_N"/>
</dbReference>
<dbReference type="InterPro" id="IPR020612">
    <property type="entry name" value="Methylthiotransferase_CS"/>
</dbReference>
<comment type="subcellular location">
    <subcellularLocation>
        <location evidence="11">Cytoplasm</location>
    </subcellularLocation>
</comment>
<dbReference type="SFLD" id="SFLDF00273">
    <property type="entry name" value="(dimethylallyl)adenosine_tRNA"/>
    <property type="match status" value="1"/>
</dbReference>
<comment type="similarity">
    <text evidence="11">Belongs to the methylthiotransferase family. MiaB subfamily.</text>
</comment>
<dbReference type="InterPro" id="IPR005839">
    <property type="entry name" value="Methylthiotransferase"/>
</dbReference>
<evidence type="ECO:0000256" key="9">
    <source>
        <dbReference type="ARBA" id="ARBA00023014"/>
    </source>
</evidence>
<proteinExistence type="inferred from homology"/>
<dbReference type="SUPFAM" id="SSF102114">
    <property type="entry name" value="Radical SAM enzymes"/>
    <property type="match status" value="1"/>
</dbReference>
<dbReference type="SMART" id="SM00729">
    <property type="entry name" value="Elp3"/>
    <property type="match status" value="1"/>
</dbReference>
<evidence type="ECO:0000256" key="4">
    <source>
        <dbReference type="ARBA" id="ARBA00022679"/>
    </source>
</evidence>
<dbReference type="PROSITE" id="PS51449">
    <property type="entry name" value="MTTASE_N"/>
    <property type="match status" value="1"/>
</dbReference>
<comment type="cofactor">
    <cofactor evidence="11">
        <name>[4Fe-4S] cluster</name>
        <dbReference type="ChEBI" id="CHEBI:49883"/>
    </cofactor>
    <text evidence="11">Binds 2 [4Fe-4S] clusters. One cluster is coordinated with 3 cysteines and an exchangeable S-adenosyl-L-methionine.</text>
</comment>
<evidence type="ECO:0000259" key="13">
    <source>
        <dbReference type="PROSITE" id="PS51449"/>
    </source>
</evidence>
<comment type="subunit">
    <text evidence="11">Monomer.</text>
</comment>
<keyword evidence="5 11" id="KW-0949">S-adenosyl-L-methionine</keyword>
<dbReference type="CDD" id="cd01335">
    <property type="entry name" value="Radical_SAM"/>
    <property type="match status" value="1"/>
</dbReference>
<evidence type="ECO:0000256" key="2">
    <source>
        <dbReference type="ARBA" id="ARBA00022485"/>
    </source>
</evidence>
<organism evidence="15 16">
    <name type="scientific">Vallitalea longa</name>
    <dbReference type="NCBI Taxonomy" id="2936439"/>
    <lineage>
        <taxon>Bacteria</taxon>
        <taxon>Bacillati</taxon>
        <taxon>Bacillota</taxon>
        <taxon>Clostridia</taxon>
        <taxon>Lachnospirales</taxon>
        <taxon>Vallitaleaceae</taxon>
        <taxon>Vallitalea</taxon>
    </lineage>
</organism>
<dbReference type="Proteomes" id="UP001144256">
    <property type="component" value="Unassembled WGS sequence"/>
</dbReference>
<gene>
    <name evidence="11 15" type="primary">miaB</name>
    <name evidence="15" type="ORF">SH1V18_26150</name>
</gene>
<dbReference type="PROSITE" id="PS51918">
    <property type="entry name" value="RADICAL_SAM"/>
    <property type="match status" value="1"/>
</dbReference>
<dbReference type="PROSITE" id="PS50926">
    <property type="entry name" value="TRAM"/>
    <property type="match status" value="1"/>
</dbReference>
<dbReference type="PANTHER" id="PTHR43020:SF2">
    <property type="entry name" value="MITOCHONDRIAL TRNA METHYLTHIOTRANSFERASE CDK5RAP1"/>
    <property type="match status" value="1"/>
</dbReference>
<evidence type="ECO:0000256" key="7">
    <source>
        <dbReference type="ARBA" id="ARBA00022723"/>
    </source>
</evidence>
<feature type="binding site" evidence="11">
    <location>
        <position position="110"/>
    </location>
    <ligand>
        <name>[4Fe-4S] cluster</name>
        <dbReference type="ChEBI" id="CHEBI:49883"/>
        <label>1</label>
    </ligand>
</feature>
<dbReference type="GO" id="GO:0051539">
    <property type="term" value="F:4 iron, 4 sulfur cluster binding"/>
    <property type="evidence" value="ECO:0007669"/>
    <property type="project" value="UniProtKB-UniRule"/>
</dbReference>
<name>A0A9W6DF27_9FIRM</name>
<evidence type="ECO:0000313" key="15">
    <source>
        <dbReference type="EMBL" id="GKX30135.1"/>
    </source>
</evidence>
<dbReference type="AlphaFoldDB" id="A0A9W6DF27"/>
<comment type="function">
    <text evidence="1 11">Catalyzes the methylthiolation of N6-(dimethylallyl)adenosine (i(6)A), leading to the formation of 2-methylthio-N6-(dimethylallyl)adenosine (ms(2)i(6)A) at position 37 in tRNAs that read codons beginning with uridine.</text>
</comment>
<feature type="binding site" evidence="11">
    <location>
        <position position="186"/>
    </location>
    <ligand>
        <name>[4Fe-4S] cluster</name>
        <dbReference type="ChEBI" id="CHEBI:49883"/>
        <label>2</label>
        <note>4Fe-4S-S-AdoMet</note>
    </ligand>
</feature>
<dbReference type="Pfam" id="PF01938">
    <property type="entry name" value="TRAM"/>
    <property type="match status" value="1"/>
</dbReference>
<dbReference type="Gene3D" id="3.80.30.20">
    <property type="entry name" value="tm_1862 like domain"/>
    <property type="match status" value="1"/>
</dbReference>
<keyword evidence="7 11" id="KW-0479">Metal-binding</keyword>
<dbReference type="GO" id="GO:0035597">
    <property type="term" value="F:tRNA-2-methylthio-N(6)-dimethylallyladenosine(37) synthase activity"/>
    <property type="evidence" value="ECO:0007669"/>
    <property type="project" value="UniProtKB-EC"/>
</dbReference>
<dbReference type="Pfam" id="PF04055">
    <property type="entry name" value="Radical_SAM"/>
    <property type="match status" value="1"/>
</dbReference>
<accession>A0A9W6DF27</accession>
<feature type="domain" description="MTTase N-terminal" evidence="13">
    <location>
        <begin position="31"/>
        <end position="149"/>
    </location>
</feature>
<keyword evidence="9 11" id="KW-0411">Iron-sulfur</keyword>
<dbReference type="InterPro" id="IPR006638">
    <property type="entry name" value="Elp3/MiaA/NifB-like_rSAM"/>
</dbReference>
<sequence>MNKNLDISHEESLKQKRIMDKLSEQIKGKGLKYFVSTFGCQMNAHDSEKLKGILEQIGYVPATEEKDADFVIYNTCCVRENAELKVYGRLGALKNSKKRNPNMLIALCGCMMQQDTVIKEIKRAYRHVDILFGTHNLYKLAELIQTRLDTGKMVIDIWENYKEIVEDLPSIRKYKFKSSVNVMFGCNNFCTYCIVPYVRGRERSRKPEDIMNEIKELVEDGVKEITLLGQNVNSYGKSLDNPITFAELIQEIEKIDGLERIRFMTSHPKDLSDELIEVIGNSKKLCNHIHLPFQSGSTKVLKKMNRRYTKEQYLELVDKIKAVRKNVALTTDIIVGFPGETEEDFMDTIDVVKKVEFDNAFTFLYSVRTGTPAATMENQVPENVAKERFNRLLEVLDEIVHKKACDKVGSTYDVLVEQVNKQNNDLVSGRLESNHLVHFKGNEDLIGKIVPVNIIESKGYYLLGELAE</sequence>
<dbReference type="PANTHER" id="PTHR43020">
    <property type="entry name" value="CDK5 REGULATORY SUBUNIT-ASSOCIATED PROTEIN 1"/>
    <property type="match status" value="1"/>
</dbReference>
<feature type="binding site" evidence="11">
    <location>
        <position position="193"/>
    </location>
    <ligand>
        <name>[4Fe-4S] cluster</name>
        <dbReference type="ChEBI" id="CHEBI:49883"/>
        <label>2</label>
        <note>4Fe-4S-S-AdoMet</note>
    </ligand>
</feature>
<feature type="binding site" evidence="11">
    <location>
        <position position="76"/>
    </location>
    <ligand>
        <name>[4Fe-4S] cluster</name>
        <dbReference type="ChEBI" id="CHEBI:49883"/>
        <label>1</label>
    </ligand>
</feature>
<evidence type="ECO:0000259" key="14">
    <source>
        <dbReference type="PROSITE" id="PS51918"/>
    </source>
</evidence>
<dbReference type="NCBIfam" id="TIGR00089">
    <property type="entry name" value="MiaB/RimO family radical SAM methylthiotransferase"/>
    <property type="match status" value="1"/>
</dbReference>
<dbReference type="InterPro" id="IPR038135">
    <property type="entry name" value="Methylthiotransferase_N_sf"/>
</dbReference>
<dbReference type="InterPro" id="IPR002792">
    <property type="entry name" value="TRAM_dom"/>
</dbReference>
<evidence type="ECO:0000256" key="10">
    <source>
        <dbReference type="ARBA" id="ARBA00033765"/>
    </source>
</evidence>
<evidence type="ECO:0000259" key="12">
    <source>
        <dbReference type="PROSITE" id="PS50926"/>
    </source>
</evidence>
<dbReference type="InterPro" id="IPR006463">
    <property type="entry name" value="MiaB_methiolase"/>
</dbReference>
<keyword evidence="16" id="KW-1185">Reference proteome</keyword>
<dbReference type="FunFam" id="3.80.30.20:FF:000001">
    <property type="entry name" value="tRNA-2-methylthio-N(6)-dimethylallyladenosine synthase 2"/>
    <property type="match status" value="1"/>
</dbReference>
<reference evidence="15" key="1">
    <citation type="submission" date="2022-06" db="EMBL/GenBank/DDBJ databases">
        <title>Vallitalea longa sp. nov., an anaerobic bacterium isolated from marine sediment.</title>
        <authorList>
            <person name="Hirano S."/>
            <person name="Terahara T."/>
            <person name="Mori K."/>
            <person name="Hamada M."/>
            <person name="Matsumoto R."/>
            <person name="Kobayashi T."/>
        </authorList>
    </citation>
    <scope>NUCLEOTIDE SEQUENCE</scope>
    <source>
        <strain evidence="15">SH18-1</strain>
    </source>
</reference>
<keyword evidence="3 11" id="KW-0963">Cytoplasm</keyword>
<feature type="binding site" evidence="11">
    <location>
        <position position="40"/>
    </location>
    <ligand>
        <name>[4Fe-4S] cluster</name>
        <dbReference type="ChEBI" id="CHEBI:49883"/>
        <label>1</label>
    </ligand>
</feature>
<evidence type="ECO:0000313" key="16">
    <source>
        <dbReference type="Proteomes" id="UP001144256"/>
    </source>
</evidence>
<evidence type="ECO:0000256" key="6">
    <source>
        <dbReference type="ARBA" id="ARBA00022694"/>
    </source>
</evidence>
<dbReference type="Pfam" id="PF00919">
    <property type="entry name" value="UPF0004"/>
    <property type="match status" value="1"/>
</dbReference>
<dbReference type="Gene3D" id="3.40.50.12160">
    <property type="entry name" value="Methylthiotransferase, N-terminal domain"/>
    <property type="match status" value="1"/>
</dbReference>
<feature type="binding site" evidence="11">
    <location>
        <position position="190"/>
    </location>
    <ligand>
        <name>[4Fe-4S] cluster</name>
        <dbReference type="ChEBI" id="CHEBI:49883"/>
        <label>2</label>
        <note>4Fe-4S-S-AdoMet</note>
    </ligand>
</feature>
<dbReference type="NCBIfam" id="TIGR01574">
    <property type="entry name" value="miaB-methiolase"/>
    <property type="match status" value="1"/>
</dbReference>
<keyword evidence="4 11" id="KW-0808">Transferase</keyword>
<dbReference type="GO" id="GO:0046872">
    <property type="term" value="F:metal ion binding"/>
    <property type="evidence" value="ECO:0007669"/>
    <property type="project" value="UniProtKB-KW"/>
</dbReference>
<dbReference type="HAMAP" id="MF_01864">
    <property type="entry name" value="tRNA_metthiotr_MiaB"/>
    <property type="match status" value="1"/>
</dbReference>
<comment type="catalytic activity">
    <reaction evidence="11">
        <text>N(6)-dimethylallyladenosine(37) in tRNA + (sulfur carrier)-SH + AH2 + 2 S-adenosyl-L-methionine = 2-methylsulfanyl-N(6)-dimethylallyladenosine(37) in tRNA + (sulfur carrier)-H + 5'-deoxyadenosine + L-methionine + A + S-adenosyl-L-homocysteine + 2 H(+)</text>
        <dbReference type="Rhea" id="RHEA:37067"/>
        <dbReference type="Rhea" id="RHEA-COMP:10375"/>
        <dbReference type="Rhea" id="RHEA-COMP:10376"/>
        <dbReference type="Rhea" id="RHEA-COMP:14737"/>
        <dbReference type="Rhea" id="RHEA-COMP:14739"/>
        <dbReference type="ChEBI" id="CHEBI:13193"/>
        <dbReference type="ChEBI" id="CHEBI:15378"/>
        <dbReference type="ChEBI" id="CHEBI:17319"/>
        <dbReference type="ChEBI" id="CHEBI:17499"/>
        <dbReference type="ChEBI" id="CHEBI:29917"/>
        <dbReference type="ChEBI" id="CHEBI:57844"/>
        <dbReference type="ChEBI" id="CHEBI:57856"/>
        <dbReference type="ChEBI" id="CHEBI:59789"/>
        <dbReference type="ChEBI" id="CHEBI:64428"/>
        <dbReference type="ChEBI" id="CHEBI:74415"/>
        <dbReference type="ChEBI" id="CHEBI:74417"/>
        <dbReference type="EC" id="2.8.4.3"/>
    </reaction>
</comment>
<protein>
    <recommendedName>
        <fullName evidence="10 11">tRNA-2-methylthio-N(6)-dimethylallyladenosine synthase</fullName>
        <ecNumber evidence="10 11">2.8.4.3</ecNumber>
    </recommendedName>
    <alternativeName>
        <fullName evidence="11">(Dimethylallyl)adenosine tRNA methylthiotransferase MiaB</fullName>
    </alternativeName>
    <alternativeName>
        <fullName evidence="11">tRNA-i(6)A37 methylthiotransferase</fullName>
    </alternativeName>
</protein>
<dbReference type="SFLD" id="SFLDS00029">
    <property type="entry name" value="Radical_SAM"/>
    <property type="match status" value="1"/>
</dbReference>
<dbReference type="PROSITE" id="PS01278">
    <property type="entry name" value="MTTASE_RADICAL"/>
    <property type="match status" value="1"/>
</dbReference>
<dbReference type="InterPro" id="IPR058240">
    <property type="entry name" value="rSAM_sf"/>
</dbReference>
<dbReference type="SFLD" id="SFLDG01082">
    <property type="entry name" value="B12-binding_domain_containing"/>
    <property type="match status" value="1"/>
</dbReference>
<keyword evidence="2 11" id="KW-0004">4Fe-4S</keyword>
<evidence type="ECO:0000256" key="8">
    <source>
        <dbReference type="ARBA" id="ARBA00023004"/>
    </source>
</evidence>
<dbReference type="EMBL" id="BRLB01000007">
    <property type="protein sequence ID" value="GKX30135.1"/>
    <property type="molecule type" value="Genomic_DNA"/>
</dbReference>
<comment type="caution">
    <text evidence="15">The sequence shown here is derived from an EMBL/GenBank/DDBJ whole genome shotgun (WGS) entry which is preliminary data.</text>
</comment>
<evidence type="ECO:0000256" key="1">
    <source>
        <dbReference type="ARBA" id="ARBA00003234"/>
    </source>
</evidence>
<dbReference type="EC" id="2.8.4.3" evidence="10 11"/>
<evidence type="ECO:0000256" key="5">
    <source>
        <dbReference type="ARBA" id="ARBA00022691"/>
    </source>
</evidence>
<keyword evidence="6 11" id="KW-0819">tRNA processing</keyword>
<evidence type="ECO:0000256" key="3">
    <source>
        <dbReference type="ARBA" id="ARBA00022490"/>
    </source>
</evidence>
<dbReference type="InterPro" id="IPR023404">
    <property type="entry name" value="rSAM_horseshoe"/>
</dbReference>
<dbReference type="RefSeq" id="WP_330680740.1">
    <property type="nucleotide sequence ID" value="NZ_BRLB01000007.1"/>
</dbReference>
<dbReference type="InterPro" id="IPR007197">
    <property type="entry name" value="rSAM"/>
</dbReference>
<keyword evidence="8 11" id="KW-0408">Iron</keyword>
<feature type="domain" description="TRAM" evidence="12">
    <location>
        <begin position="405"/>
        <end position="468"/>
    </location>
</feature>
<feature type="domain" description="Radical SAM core" evidence="14">
    <location>
        <begin position="172"/>
        <end position="402"/>
    </location>
</feature>
<dbReference type="SFLD" id="SFLDG01061">
    <property type="entry name" value="methylthiotransferase"/>
    <property type="match status" value="1"/>
</dbReference>